<keyword evidence="2" id="KW-1185">Reference proteome</keyword>
<dbReference type="Proteomes" id="UP001576784">
    <property type="component" value="Unassembled WGS sequence"/>
</dbReference>
<reference evidence="1 2" key="1">
    <citation type="submission" date="2024-09" db="EMBL/GenBank/DDBJ databases">
        <title>Floridaenema gen nov. (Aerosakkonemataceae, Aerosakkonematales ord. nov., Cyanobacteria) from benthic tropical and subtropical fresh waters, with the description of four new species.</title>
        <authorList>
            <person name="Moretto J.A."/>
            <person name="Berthold D.E."/>
            <person name="Lefler F.W."/>
            <person name="Huang I.-S."/>
            <person name="Laughinghouse H. IV."/>
        </authorList>
    </citation>
    <scope>NUCLEOTIDE SEQUENCE [LARGE SCALE GENOMIC DNA]</scope>
    <source>
        <strain evidence="1 2">BLCC-F50</strain>
    </source>
</reference>
<evidence type="ECO:0000313" key="1">
    <source>
        <dbReference type="EMBL" id="MFB2895553.1"/>
    </source>
</evidence>
<organism evidence="1 2">
    <name type="scientific">Floridaenema flaviceps BLCC-F50</name>
    <dbReference type="NCBI Taxonomy" id="3153642"/>
    <lineage>
        <taxon>Bacteria</taxon>
        <taxon>Bacillati</taxon>
        <taxon>Cyanobacteriota</taxon>
        <taxon>Cyanophyceae</taxon>
        <taxon>Oscillatoriophycideae</taxon>
        <taxon>Aerosakkonematales</taxon>
        <taxon>Aerosakkonemataceae</taxon>
        <taxon>Floridanema</taxon>
        <taxon>Floridanema flaviceps</taxon>
    </lineage>
</organism>
<gene>
    <name evidence="1" type="ORF">ACE1CI_21820</name>
</gene>
<sequence length="152" mass="16924">MKQINIQFFATVVITTTTFGLLQQPSLAQRMGIPDGYFARQGSVYARSGGIICGFKKPGHLEIYRRANPPAPDINITNFTSYRYIGHCPTPASYFAQGGSVFYTAGDGKFCGFRNPDAYNEYQSYYRVPNVGVISSKPADFMRYMGRCPSPQ</sequence>
<name>A0ABV4XV29_9CYAN</name>
<dbReference type="RefSeq" id="WP_413265191.1">
    <property type="nucleotide sequence ID" value="NZ_JBHFNR010000159.1"/>
</dbReference>
<accession>A0ABV4XV29</accession>
<comment type="caution">
    <text evidence="1">The sequence shown here is derived from an EMBL/GenBank/DDBJ whole genome shotgun (WGS) entry which is preliminary data.</text>
</comment>
<dbReference type="EMBL" id="JBHFNR010000159">
    <property type="protein sequence ID" value="MFB2895553.1"/>
    <property type="molecule type" value="Genomic_DNA"/>
</dbReference>
<protein>
    <submittedName>
        <fullName evidence="1">Uncharacterized protein</fullName>
    </submittedName>
</protein>
<proteinExistence type="predicted"/>
<evidence type="ECO:0000313" key="2">
    <source>
        <dbReference type="Proteomes" id="UP001576784"/>
    </source>
</evidence>